<dbReference type="EMBL" id="QEKW01000050">
    <property type="protein sequence ID" value="PVY94495.1"/>
    <property type="molecule type" value="Genomic_DNA"/>
</dbReference>
<dbReference type="Proteomes" id="UP000245639">
    <property type="component" value="Unassembled WGS sequence"/>
</dbReference>
<dbReference type="InterPro" id="IPR002525">
    <property type="entry name" value="Transp_IS110-like_N"/>
</dbReference>
<gene>
    <name evidence="2" type="ORF">C8D89_1511</name>
</gene>
<evidence type="ECO:0000313" key="3">
    <source>
        <dbReference type="Proteomes" id="UP000245639"/>
    </source>
</evidence>
<sequence>MPMLAEVVDAVVGADTHRDTHELEIAHPTGAVIGTRSVSNHTTGFAQAVGWIAEHAPGPRVVVAIEGTRSYGAGLTRALTEAGLTVIECEQPTRAERRRRGKSDAIDAHLAVRWALELDAAKLPTPRADGDREALRTLLCARDELTTTGTAQTNRLKALLRDGDDTDRAAARSRLSDTDLNELARRPQPREASRTQAVRHGEIRRLAVALREQRRELRDNRAQLQAIVGDLAPGLTDHKGIGPVCAAQVI</sequence>
<proteinExistence type="predicted"/>
<dbReference type="AlphaFoldDB" id="A0A2U1E3M1"/>
<comment type="caution">
    <text evidence="2">The sequence shown here is derived from an EMBL/GenBank/DDBJ whole genome shotgun (WGS) entry which is preliminary data.</text>
</comment>
<evidence type="ECO:0000313" key="2">
    <source>
        <dbReference type="EMBL" id="PVY94495.1"/>
    </source>
</evidence>
<dbReference type="InterPro" id="IPR047650">
    <property type="entry name" value="Transpos_IS110"/>
</dbReference>
<evidence type="ECO:0000259" key="1">
    <source>
        <dbReference type="Pfam" id="PF01548"/>
    </source>
</evidence>
<dbReference type="GO" id="GO:0006313">
    <property type="term" value="P:DNA transposition"/>
    <property type="evidence" value="ECO:0007669"/>
    <property type="project" value="InterPro"/>
</dbReference>
<organism evidence="2 3">
    <name type="scientific">Actinomycetospora cinnamomea</name>
    <dbReference type="NCBI Taxonomy" id="663609"/>
    <lineage>
        <taxon>Bacteria</taxon>
        <taxon>Bacillati</taxon>
        <taxon>Actinomycetota</taxon>
        <taxon>Actinomycetes</taxon>
        <taxon>Pseudonocardiales</taxon>
        <taxon>Pseudonocardiaceae</taxon>
        <taxon>Actinomycetospora</taxon>
    </lineage>
</organism>
<dbReference type="PANTHER" id="PTHR33055:SF16">
    <property type="entry name" value="TRANSPOSASE FOR INSERTION SEQUENCE ELEMENT IS1547"/>
    <property type="match status" value="1"/>
</dbReference>
<feature type="non-terminal residue" evidence="2">
    <location>
        <position position="250"/>
    </location>
</feature>
<keyword evidence="3" id="KW-1185">Reference proteome</keyword>
<dbReference type="GO" id="GO:0004803">
    <property type="term" value="F:transposase activity"/>
    <property type="evidence" value="ECO:0007669"/>
    <property type="project" value="InterPro"/>
</dbReference>
<accession>A0A2U1E3M1</accession>
<reference evidence="2 3" key="1">
    <citation type="submission" date="2018-04" db="EMBL/GenBank/DDBJ databases">
        <title>Genomic Encyclopedia of Type Strains, Phase IV (KMG-IV): sequencing the most valuable type-strain genomes for metagenomic binning, comparative biology and taxonomic classification.</title>
        <authorList>
            <person name="Goeker M."/>
        </authorList>
    </citation>
    <scope>NUCLEOTIDE SEQUENCE [LARGE SCALE GENOMIC DNA]</scope>
    <source>
        <strain evidence="2 3">DSM 45771</strain>
    </source>
</reference>
<feature type="domain" description="Transposase IS110-like N-terminal" evidence="1">
    <location>
        <begin position="12"/>
        <end position="161"/>
    </location>
</feature>
<dbReference type="GO" id="GO:0003677">
    <property type="term" value="F:DNA binding"/>
    <property type="evidence" value="ECO:0007669"/>
    <property type="project" value="InterPro"/>
</dbReference>
<name>A0A2U1E3M1_9PSEU</name>
<dbReference type="Pfam" id="PF01548">
    <property type="entry name" value="DEDD_Tnp_IS110"/>
    <property type="match status" value="1"/>
</dbReference>
<protein>
    <submittedName>
        <fullName evidence="2">Transposase</fullName>
    </submittedName>
</protein>
<dbReference type="RefSeq" id="WP_116711550.1">
    <property type="nucleotide sequence ID" value="NZ_QEKW01000050.1"/>
</dbReference>
<dbReference type="OrthoDB" id="4337860at2"/>
<dbReference type="PANTHER" id="PTHR33055">
    <property type="entry name" value="TRANSPOSASE FOR INSERTION SEQUENCE ELEMENT IS1111A"/>
    <property type="match status" value="1"/>
</dbReference>